<organism evidence="2 3">
    <name type="scientific">Streptomyces rubrolavendulae</name>
    <dbReference type="NCBI Taxonomy" id="285473"/>
    <lineage>
        <taxon>Bacteria</taxon>
        <taxon>Bacillati</taxon>
        <taxon>Actinomycetota</taxon>
        <taxon>Actinomycetes</taxon>
        <taxon>Kitasatosporales</taxon>
        <taxon>Streptomycetaceae</taxon>
        <taxon>Streptomyces</taxon>
    </lineage>
</organism>
<protein>
    <submittedName>
        <fullName evidence="2">Uncharacterized protein</fullName>
    </submittedName>
</protein>
<feature type="compositionally biased region" description="Low complexity" evidence="1">
    <location>
        <begin position="228"/>
        <end position="248"/>
    </location>
</feature>
<dbReference type="Proteomes" id="UP000095349">
    <property type="component" value="Chromosome"/>
</dbReference>
<feature type="compositionally biased region" description="Low complexity" evidence="1">
    <location>
        <begin position="145"/>
        <end position="169"/>
    </location>
</feature>
<keyword evidence="3" id="KW-1185">Reference proteome</keyword>
<dbReference type="KEGG" id="srn:A4G23_04870"/>
<feature type="region of interest" description="Disordered" evidence="1">
    <location>
        <begin position="228"/>
        <end position="283"/>
    </location>
</feature>
<gene>
    <name evidence="2" type="ORF">A4G23_04870</name>
</gene>
<evidence type="ECO:0000256" key="1">
    <source>
        <dbReference type="SAM" id="MobiDB-lite"/>
    </source>
</evidence>
<name>A0A1D8G971_9ACTN</name>
<proteinExistence type="predicted"/>
<feature type="compositionally biased region" description="Low complexity" evidence="1">
    <location>
        <begin position="177"/>
        <end position="187"/>
    </location>
</feature>
<evidence type="ECO:0000313" key="2">
    <source>
        <dbReference type="EMBL" id="AOT61978.1"/>
    </source>
</evidence>
<reference evidence="2 3" key="1">
    <citation type="submission" date="2016-09" db="EMBL/GenBank/DDBJ databases">
        <title>Streptomyces rubrolavendulae MJM4426 Genome sequencing and assembly.</title>
        <authorList>
            <person name="Kim J.-G."/>
        </authorList>
    </citation>
    <scope>NUCLEOTIDE SEQUENCE [LARGE SCALE GENOMIC DNA]</scope>
    <source>
        <strain evidence="2 3">MJM4426</strain>
    </source>
</reference>
<sequence length="283" mass="28631">MRGGGCAEAGLVGIGCDAGVLRKGAVARNTRTARRIGGRDPAGPGRGTSRHSASRPPDGGARQEAARPCGATPDSVAGKGAMTDPGGSSACRAAPVCASRVPSGSRERADPPMPVGGYGDARRVLAGTFRSMTSGRLSESRPDTRGASGVRGAAGRGRTLAARPAGLPRRAARPHPGHGVPVAAGAQPRPPEAAPRGRGAASVRRDMGSGLRFSRYGRPCAVRQHVLTPAGLRRRAAAAAASPRAATGARRRVHGRVRVPAGGGMGNGAGPRRDRWGKGPHPR</sequence>
<dbReference type="EMBL" id="CP017316">
    <property type="protein sequence ID" value="AOT61978.1"/>
    <property type="molecule type" value="Genomic_DNA"/>
</dbReference>
<feature type="region of interest" description="Disordered" evidence="1">
    <location>
        <begin position="23"/>
        <end position="213"/>
    </location>
</feature>
<accession>A0A1D8G971</accession>
<dbReference type="AlphaFoldDB" id="A0A1D8G971"/>
<evidence type="ECO:0000313" key="3">
    <source>
        <dbReference type="Proteomes" id="UP000095349"/>
    </source>
</evidence>